<dbReference type="Proteomes" id="UP000252254">
    <property type="component" value="Unassembled WGS sequence"/>
</dbReference>
<feature type="transmembrane region" description="Helical" evidence="1">
    <location>
        <begin position="159"/>
        <end position="181"/>
    </location>
</feature>
<feature type="transmembrane region" description="Helical" evidence="1">
    <location>
        <begin position="60"/>
        <end position="78"/>
    </location>
</feature>
<feature type="transmembrane region" description="Helical" evidence="1">
    <location>
        <begin position="18"/>
        <end position="39"/>
    </location>
</feature>
<reference evidence="2 3" key="1">
    <citation type="submission" date="2018-06" db="EMBL/GenBank/DDBJ databases">
        <title>Genomic Encyclopedia of Type Strains, Phase IV (KMG-IV): sequencing the most valuable type-strain genomes for metagenomic binning, comparative biology and taxonomic classification.</title>
        <authorList>
            <person name="Goeker M."/>
        </authorList>
    </citation>
    <scope>NUCLEOTIDE SEQUENCE [LARGE SCALE GENOMIC DNA]</scope>
    <source>
        <strain evidence="2 3">DSM 15140</strain>
    </source>
</reference>
<protein>
    <submittedName>
        <fullName evidence="2">Uncharacterized protein</fullName>
    </submittedName>
</protein>
<feature type="transmembrane region" description="Helical" evidence="1">
    <location>
        <begin position="132"/>
        <end position="153"/>
    </location>
</feature>
<keyword evidence="1" id="KW-0812">Transmembrane</keyword>
<evidence type="ECO:0000313" key="3">
    <source>
        <dbReference type="Proteomes" id="UP000252254"/>
    </source>
</evidence>
<feature type="transmembrane region" description="Helical" evidence="1">
    <location>
        <begin position="90"/>
        <end position="111"/>
    </location>
</feature>
<organism evidence="2 3">
    <name type="scientific">Paraliobacillus ryukyuensis</name>
    <dbReference type="NCBI Taxonomy" id="200904"/>
    <lineage>
        <taxon>Bacteria</taxon>
        <taxon>Bacillati</taxon>
        <taxon>Bacillota</taxon>
        <taxon>Bacilli</taxon>
        <taxon>Bacillales</taxon>
        <taxon>Bacillaceae</taxon>
        <taxon>Paraliobacillus</taxon>
    </lineage>
</organism>
<evidence type="ECO:0000256" key="1">
    <source>
        <dbReference type="SAM" id="Phobius"/>
    </source>
</evidence>
<keyword evidence="3" id="KW-1185">Reference proteome</keyword>
<comment type="caution">
    <text evidence="2">The sequence shown here is derived from an EMBL/GenBank/DDBJ whole genome shotgun (WGS) entry which is preliminary data.</text>
</comment>
<keyword evidence="1" id="KW-1133">Transmembrane helix</keyword>
<keyword evidence="1" id="KW-0472">Membrane</keyword>
<accession>A0A366E424</accession>
<dbReference type="STRING" id="200904.GCA_900168775_01092"/>
<sequence length="218" mass="25256">MFIEYYGGQYATYPFKNIIFKVHLIVSVMIAIISIIFAIRPIYMRYQKTQYFLNTIKSQNLGGISFYIVALLAIGANINGNSEDMITFTYITLAIGFIVFIITFIRFYILLKNGKYRKGAKKDYQRRKFKGKSLLPIAIPAGIGIVFIIQYLIRTFDFASAETIIMAILMIGLFYTKLFVLPEQLVLQYCKIRFDSFNYEQNGRLKPVRDEDGNIIME</sequence>
<gene>
    <name evidence="2" type="ORF">DES48_1079</name>
</gene>
<dbReference type="EMBL" id="QNRI01000007">
    <property type="protein sequence ID" value="RBO97093.1"/>
    <property type="molecule type" value="Genomic_DNA"/>
</dbReference>
<proteinExistence type="predicted"/>
<name>A0A366E424_9BACI</name>
<evidence type="ECO:0000313" key="2">
    <source>
        <dbReference type="EMBL" id="RBO97093.1"/>
    </source>
</evidence>
<dbReference type="AlphaFoldDB" id="A0A366E424"/>